<keyword evidence="1" id="KW-0677">Repeat</keyword>
<evidence type="ECO:0008006" key="6">
    <source>
        <dbReference type="Google" id="ProtNLM"/>
    </source>
</evidence>
<dbReference type="InterPro" id="IPR051012">
    <property type="entry name" value="CellSynth/LPSAsmb/PSIAsmb"/>
</dbReference>
<evidence type="ECO:0000256" key="3">
    <source>
        <dbReference type="SAM" id="MobiDB-lite"/>
    </source>
</evidence>
<evidence type="ECO:0000313" key="4">
    <source>
        <dbReference type="EMBL" id="RRN44119.1"/>
    </source>
</evidence>
<dbReference type="InterPro" id="IPR011990">
    <property type="entry name" value="TPR-like_helical_dom_sf"/>
</dbReference>
<dbReference type="RefSeq" id="WP_125096313.1">
    <property type="nucleotide sequence ID" value="NZ_RRUE01000002.1"/>
</dbReference>
<protein>
    <recommendedName>
        <fullName evidence="6">Tetratricopeptide repeat protein</fullName>
    </recommendedName>
</protein>
<keyword evidence="5" id="KW-1185">Reference proteome</keyword>
<dbReference type="PANTHER" id="PTHR45586:SF1">
    <property type="entry name" value="LIPOPOLYSACCHARIDE ASSEMBLY PROTEIN B"/>
    <property type="match status" value="1"/>
</dbReference>
<dbReference type="OrthoDB" id="9766710at2"/>
<dbReference type="Pfam" id="PF14559">
    <property type="entry name" value="TPR_19"/>
    <property type="match status" value="1"/>
</dbReference>
<organism evidence="4 5">
    <name type="scientific">Lautropia dentalis</name>
    <dbReference type="NCBI Taxonomy" id="2490857"/>
    <lineage>
        <taxon>Bacteria</taxon>
        <taxon>Pseudomonadati</taxon>
        <taxon>Pseudomonadota</taxon>
        <taxon>Betaproteobacteria</taxon>
        <taxon>Burkholderiales</taxon>
        <taxon>Burkholderiaceae</taxon>
        <taxon>Lautropia</taxon>
    </lineage>
</organism>
<gene>
    <name evidence="4" type="ORF">EHV23_12160</name>
</gene>
<keyword evidence="2" id="KW-0802">TPR repeat</keyword>
<sequence length="709" mass="76418">MKSIRPSTRITPATQPARRPLALRLGLALGLLALGGCGTLQQSSAAALSSSQTESAPEASATNGKGTPGTTAGASGTSTTPGQASPAGADQAQGSRPGQNGDPDGSQQAATPQASGDGQPNASGPENRAPQDGTPAQARQPSDDTNTVMPDEGIDPGAVPAPYRPANLPELALTPPLMYQILAAEMALQARDLDGAYNTFQSLAAQTGDARLARRATEVGIVAGALPEALASARLWARLDPTLPEARRALDALLLANGRVAEAEPALTRELKAARQQQTLDTAYPALQEKLLNLPDRQAAWALIQRLSAPDLNNVAARLARARIAFEAGKREAAADEALAAHQLAPNDIEAVLASVQLLQPLPGGRQRAAALLDEYLKNHPNDLRALKAQGLLQIASEQNHAAITTLNKVQSQEPDNPVTLYTLAQLHFQQRNYAAATSSLKRYLALPADPQRDPGNAWLFLAEIAQAQADLPAAIEALESVPPTSRQHFEAQVLRATLLARQQHRPEAGMAALQGLKPASEEQRQMVVVARAQILRHAKRFHEAYRLLDKALKTQKDPTDLLYDHAVAAEGIGRFDIAEKDLRRLMKARPDEANAYNALGYMLADRNVRLPEALELIEKANRLLPDNPHILDSLGWVYFRTGRIDDAIAIFQKIWLRLPEAELGTHYGEVLWAKGNREAARAVWRETQKIDPDNKLLRDTLQRLDVKL</sequence>
<proteinExistence type="predicted"/>
<dbReference type="InterPro" id="IPR019734">
    <property type="entry name" value="TPR_rpt"/>
</dbReference>
<feature type="compositionally biased region" description="Low complexity" evidence="3">
    <location>
        <begin position="64"/>
        <end position="86"/>
    </location>
</feature>
<name>A0A3R8T1A6_9BURK</name>
<evidence type="ECO:0000256" key="1">
    <source>
        <dbReference type="ARBA" id="ARBA00022737"/>
    </source>
</evidence>
<feature type="region of interest" description="Disordered" evidence="3">
    <location>
        <begin position="48"/>
        <end position="162"/>
    </location>
</feature>
<accession>A0A3R8T1A6</accession>
<feature type="compositionally biased region" description="Polar residues" evidence="3">
    <location>
        <begin position="137"/>
        <end position="148"/>
    </location>
</feature>
<dbReference type="Gene3D" id="1.25.40.10">
    <property type="entry name" value="Tetratricopeptide repeat domain"/>
    <property type="match status" value="2"/>
</dbReference>
<feature type="compositionally biased region" description="Polar residues" evidence="3">
    <location>
        <begin position="105"/>
        <end position="124"/>
    </location>
</feature>
<dbReference type="SUPFAM" id="SSF48452">
    <property type="entry name" value="TPR-like"/>
    <property type="match status" value="3"/>
</dbReference>
<evidence type="ECO:0000313" key="5">
    <source>
        <dbReference type="Proteomes" id="UP000270261"/>
    </source>
</evidence>
<dbReference type="Proteomes" id="UP000270261">
    <property type="component" value="Unassembled WGS sequence"/>
</dbReference>
<dbReference type="EMBL" id="RRUE01000002">
    <property type="protein sequence ID" value="RRN44119.1"/>
    <property type="molecule type" value="Genomic_DNA"/>
</dbReference>
<dbReference type="Pfam" id="PF13432">
    <property type="entry name" value="TPR_16"/>
    <property type="match status" value="1"/>
</dbReference>
<dbReference type="PANTHER" id="PTHR45586">
    <property type="entry name" value="TPR REPEAT-CONTAINING PROTEIN PA4667"/>
    <property type="match status" value="1"/>
</dbReference>
<comment type="caution">
    <text evidence="4">The sequence shown here is derived from an EMBL/GenBank/DDBJ whole genome shotgun (WGS) entry which is preliminary data.</text>
</comment>
<dbReference type="AlphaFoldDB" id="A0A3R8T1A6"/>
<reference evidence="4 5" key="1">
    <citation type="submission" date="2018-11" db="EMBL/GenBank/DDBJ databases">
        <title>Genome sequencing of Lautropia sp. KCOM 2505 (= ChDC F240).</title>
        <authorList>
            <person name="Kook J.-K."/>
            <person name="Park S.-N."/>
            <person name="Lim Y.K."/>
        </authorList>
    </citation>
    <scope>NUCLEOTIDE SEQUENCE [LARGE SCALE GENOMIC DNA]</scope>
    <source>
        <strain evidence="4 5">KCOM 2505</strain>
    </source>
</reference>
<evidence type="ECO:0000256" key="2">
    <source>
        <dbReference type="ARBA" id="ARBA00022803"/>
    </source>
</evidence>
<dbReference type="SMART" id="SM00028">
    <property type="entry name" value="TPR"/>
    <property type="match status" value="8"/>
</dbReference>